<evidence type="ECO:0000313" key="4">
    <source>
        <dbReference type="Proteomes" id="UP000319160"/>
    </source>
</evidence>
<evidence type="ECO:0000313" key="3">
    <source>
        <dbReference type="EMBL" id="TRX90240.1"/>
    </source>
</evidence>
<accession>A0A553HQQ6</accession>
<dbReference type="Pfam" id="PF06985">
    <property type="entry name" value="HET"/>
    <property type="match status" value="1"/>
</dbReference>
<dbReference type="Proteomes" id="UP000319160">
    <property type="component" value="Unassembled WGS sequence"/>
</dbReference>
<feature type="region of interest" description="Disordered" evidence="1">
    <location>
        <begin position="72"/>
        <end position="92"/>
    </location>
</feature>
<sequence>MGLSYLWADAVYIMQDDSGYKERELAVMAKVYQNALLTIVASRAASVEDGFLSLRLPFEDHCGTPFRLRVRHTPDSAHQQSKGEEESEEADSYSTVISFPKMDMVTSGEEEGVEPIDPVFTRVWCFQEGALSPIIIEFGLLITCIRHASSMLGKPIVKYALDGWHNKPTSSVIINHDILPRALSLPEDPLPALSALAETFGSYFDRGNDSYLAGLWRDSLPQALLWVVGVPETERDSRPPPGAEAYAPTWAWASVTSQVNGLVPLVMSPEDPFKADLGVKILGYTPKFVIPKVVFGAVSRGELRVRGRLRPVTLFLADPYHLQFDDELTLMSSLLQGVDYSDHRQQSVRAFTRHGNHSVTRGLHRVGYDHPEAAYRDQILCAQVHLD</sequence>
<proteinExistence type="predicted"/>
<dbReference type="STRING" id="2512241.A0A553HQQ6"/>
<gene>
    <name evidence="3" type="ORF">FHL15_008785</name>
</gene>
<dbReference type="AlphaFoldDB" id="A0A553HQQ6"/>
<organism evidence="3 4">
    <name type="scientific">Xylaria flabelliformis</name>
    <dbReference type="NCBI Taxonomy" id="2512241"/>
    <lineage>
        <taxon>Eukaryota</taxon>
        <taxon>Fungi</taxon>
        <taxon>Dikarya</taxon>
        <taxon>Ascomycota</taxon>
        <taxon>Pezizomycotina</taxon>
        <taxon>Sordariomycetes</taxon>
        <taxon>Xylariomycetidae</taxon>
        <taxon>Xylariales</taxon>
        <taxon>Xylariaceae</taxon>
        <taxon>Xylaria</taxon>
    </lineage>
</organism>
<comment type="caution">
    <text evidence="3">The sequence shown here is derived from an EMBL/GenBank/DDBJ whole genome shotgun (WGS) entry which is preliminary data.</text>
</comment>
<reference evidence="4" key="1">
    <citation type="submission" date="2019-06" db="EMBL/GenBank/DDBJ databases">
        <title>Draft genome sequence of the griseofulvin-producing fungus Xylaria cubensis strain G536.</title>
        <authorList>
            <person name="Mead M.E."/>
            <person name="Raja H.A."/>
            <person name="Steenwyk J.L."/>
            <person name="Knowles S.L."/>
            <person name="Oberlies N.H."/>
            <person name="Rokas A."/>
        </authorList>
    </citation>
    <scope>NUCLEOTIDE SEQUENCE [LARGE SCALE GENOMIC DNA]</scope>
    <source>
        <strain evidence="4">G536</strain>
    </source>
</reference>
<evidence type="ECO:0000259" key="2">
    <source>
        <dbReference type="Pfam" id="PF06985"/>
    </source>
</evidence>
<feature type="domain" description="Heterokaryon incompatibility" evidence="2">
    <location>
        <begin position="3"/>
        <end position="128"/>
    </location>
</feature>
<dbReference type="PANTHER" id="PTHR33112">
    <property type="entry name" value="DOMAIN PROTEIN, PUTATIVE-RELATED"/>
    <property type="match status" value="1"/>
</dbReference>
<dbReference type="InterPro" id="IPR010730">
    <property type="entry name" value="HET"/>
</dbReference>
<name>A0A553HQQ6_9PEZI</name>
<dbReference type="PANTHER" id="PTHR33112:SF16">
    <property type="entry name" value="HETEROKARYON INCOMPATIBILITY DOMAIN-CONTAINING PROTEIN"/>
    <property type="match status" value="1"/>
</dbReference>
<protein>
    <recommendedName>
        <fullName evidence="2">Heterokaryon incompatibility domain-containing protein</fullName>
    </recommendedName>
</protein>
<dbReference type="OrthoDB" id="5125733at2759"/>
<evidence type="ECO:0000256" key="1">
    <source>
        <dbReference type="SAM" id="MobiDB-lite"/>
    </source>
</evidence>
<keyword evidence="4" id="KW-1185">Reference proteome</keyword>
<dbReference type="EMBL" id="VFLP01000057">
    <property type="protein sequence ID" value="TRX90240.1"/>
    <property type="molecule type" value="Genomic_DNA"/>
</dbReference>